<dbReference type="RefSeq" id="WP_184241065.1">
    <property type="nucleotide sequence ID" value="NZ_JACHNA010000001.1"/>
</dbReference>
<proteinExistence type="predicted"/>
<gene>
    <name evidence="2" type="ORF">HDA30_000579</name>
</gene>
<evidence type="ECO:0000313" key="3">
    <source>
        <dbReference type="Proteomes" id="UP000540191"/>
    </source>
</evidence>
<sequence length="101" mass="11709">MDAKQVFGIVFPFVLAIIIAALIVGARSSGRERTRASVFELRLRETVFTGAEHTELVWPRERRRPSMASALRIGDMYGYELTDRIDRDHDVLLRFTRRDED</sequence>
<reference evidence="2 3" key="1">
    <citation type="submission" date="2020-08" db="EMBL/GenBank/DDBJ databases">
        <title>Sequencing the genomes of 1000 actinobacteria strains.</title>
        <authorList>
            <person name="Klenk H.-P."/>
        </authorList>
    </citation>
    <scope>NUCLEOTIDE SEQUENCE [LARGE SCALE GENOMIC DNA]</scope>
    <source>
        <strain evidence="2 3">DSM 23974</strain>
    </source>
</reference>
<evidence type="ECO:0000256" key="1">
    <source>
        <dbReference type="SAM" id="Phobius"/>
    </source>
</evidence>
<accession>A0A7W7GMZ9</accession>
<keyword evidence="3" id="KW-1185">Reference proteome</keyword>
<keyword evidence="1" id="KW-0812">Transmembrane</keyword>
<evidence type="ECO:0000313" key="2">
    <source>
        <dbReference type="EMBL" id="MBB4735071.1"/>
    </source>
</evidence>
<dbReference type="AlphaFoldDB" id="A0A7W7GMZ9"/>
<protein>
    <submittedName>
        <fullName evidence="2">Uncharacterized protein</fullName>
    </submittedName>
</protein>
<keyword evidence="1" id="KW-1133">Transmembrane helix</keyword>
<keyword evidence="1" id="KW-0472">Membrane</keyword>
<feature type="transmembrane region" description="Helical" evidence="1">
    <location>
        <begin position="6"/>
        <end position="26"/>
    </location>
</feature>
<dbReference type="EMBL" id="JACHNA010000001">
    <property type="protein sequence ID" value="MBB4735071.1"/>
    <property type="molecule type" value="Genomic_DNA"/>
</dbReference>
<dbReference type="Proteomes" id="UP000540191">
    <property type="component" value="Unassembled WGS sequence"/>
</dbReference>
<organism evidence="2 3">
    <name type="scientific">Micrococcus cohnii</name>
    <dbReference type="NCBI Taxonomy" id="993416"/>
    <lineage>
        <taxon>Bacteria</taxon>
        <taxon>Bacillati</taxon>
        <taxon>Actinomycetota</taxon>
        <taxon>Actinomycetes</taxon>
        <taxon>Micrococcales</taxon>
        <taxon>Micrococcaceae</taxon>
        <taxon>Micrococcus</taxon>
    </lineage>
</organism>
<comment type="caution">
    <text evidence="2">The sequence shown here is derived from an EMBL/GenBank/DDBJ whole genome shotgun (WGS) entry which is preliminary data.</text>
</comment>
<name>A0A7W7GMZ9_9MICC</name>